<sequence length="88" mass="9543">MPEQPATGVVNRNVGNELTNWSSMLRNGIGVGGEDEGVQAIRSNNANRDQSGFTGHSEMLASITYRFLHKNDRSGSSPISLISLLRRA</sequence>
<reference evidence="1 2" key="1">
    <citation type="submission" date="2024-01" db="EMBL/GenBank/DDBJ databases">
        <title>Complete genome of Cladobotryum mycophilum ATHUM6906.</title>
        <authorList>
            <person name="Christinaki A.C."/>
            <person name="Myridakis A.I."/>
            <person name="Kouvelis V.N."/>
        </authorList>
    </citation>
    <scope>NUCLEOTIDE SEQUENCE [LARGE SCALE GENOMIC DNA]</scope>
    <source>
        <strain evidence="1 2">ATHUM6906</strain>
    </source>
</reference>
<evidence type="ECO:0000313" key="2">
    <source>
        <dbReference type="Proteomes" id="UP001338125"/>
    </source>
</evidence>
<dbReference type="Proteomes" id="UP001338125">
    <property type="component" value="Unassembled WGS sequence"/>
</dbReference>
<keyword evidence="2" id="KW-1185">Reference proteome</keyword>
<name>A0ABR0T2C1_9HYPO</name>
<comment type="caution">
    <text evidence="1">The sequence shown here is derived from an EMBL/GenBank/DDBJ whole genome shotgun (WGS) entry which is preliminary data.</text>
</comment>
<gene>
    <name evidence="1" type="ORF">PT974_00878</name>
</gene>
<organism evidence="1 2">
    <name type="scientific">Cladobotryum mycophilum</name>
    <dbReference type="NCBI Taxonomy" id="491253"/>
    <lineage>
        <taxon>Eukaryota</taxon>
        <taxon>Fungi</taxon>
        <taxon>Dikarya</taxon>
        <taxon>Ascomycota</taxon>
        <taxon>Pezizomycotina</taxon>
        <taxon>Sordariomycetes</taxon>
        <taxon>Hypocreomycetidae</taxon>
        <taxon>Hypocreales</taxon>
        <taxon>Hypocreaceae</taxon>
        <taxon>Cladobotryum</taxon>
    </lineage>
</organism>
<protein>
    <submittedName>
        <fullName evidence="1">Uncharacterized protein</fullName>
    </submittedName>
</protein>
<evidence type="ECO:0000313" key="1">
    <source>
        <dbReference type="EMBL" id="KAK5998499.1"/>
    </source>
</evidence>
<proteinExistence type="predicted"/>
<dbReference type="EMBL" id="JAVFKD010000001">
    <property type="protein sequence ID" value="KAK5998499.1"/>
    <property type="molecule type" value="Genomic_DNA"/>
</dbReference>
<accession>A0ABR0T2C1</accession>